<organism evidence="2 3">
    <name type="scientific">Symbiodinium natans</name>
    <dbReference type="NCBI Taxonomy" id="878477"/>
    <lineage>
        <taxon>Eukaryota</taxon>
        <taxon>Sar</taxon>
        <taxon>Alveolata</taxon>
        <taxon>Dinophyceae</taxon>
        <taxon>Suessiales</taxon>
        <taxon>Symbiodiniaceae</taxon>
        <taxon>Symbiodinium</taxon>
    </lineage>
</organism>
<evidence type="ECO:0000313" key="3">
    <source>
        <dbReference type="Proteomes" id="UP000604046"/>
    </source>
</evidence>
<feature type="compositionally biased region" description="Low complexity" evidence="1">
    <location>
        <begin position="36"/>
        <end position="47"/>
    </location>
</feature>
<dbReference type="Proteomes" id="UP000604046">
    <property type="component" value="Unassembled WGS sequence"/>
</dbReference>
<reference evidence="2" key="1">
    <citation type="submission" date="2021-02" db="EMBL/GenBank/DDBJ databases">
        <authorList>
            <person name="Dougan E. K."/>
            <person name="Rhodes N."/>
            <person name="Thang M."/>
            <person name="Chan C."/>
        </authorList>
    </citation>
    <scope>NUCLEOTIDE SEQUENCE</scope>
</reference>
<protein>
    <submittedName>
        <fullName evidence="2">Uncharacterized protein</fullName>
    </submittedName>
</protein>
<accession>A0A812NIY6</accession>
<evidence type="ECO:0000256" key="1">
    <source>
        <dbReference type="SAM" id="MobiDB-lite"/>
    </source>
</evidence>
<feature type="compositionally biased region" description="Low complexity" evidence="1">
    <location>
        <begin position="1"/>
        <end position="21"/>
    </location>
</feature>
<feature type="region of interest" description="Disordered" evidence="1">
    <location>
        <begin position="62"/>
        <end position="119"/>
    </location>
</feature>
<comment type="caution">
    <text evidence="2">The sequence shown here is derived from an EMBL/GenBank/DDBJ whole genome shotgun (WGS) entry which is preliminary data.</text>
</comment>
<name>A0A812NIY6_9DINO</name>
<dbReference type="EMBL" id="CAJNDS010002080">
    <property type="protein sequence ID" value="CAE7313092.1"/>
    <property type="molecule type" value="Genomic_DNA"/>
</dbReference>
<feature type="region of interest" description="Disordered" evidence="1">
    <location>
        <begin position="1"/>
        <end position="50"/>
    </location>
</feature>
<gene>
    <name evidence="2" type="ORF">SNAT2548_LOCUS16440</name>
</gene>
<dbReference type="AlphaFoldDB" id="A0A812NIY6"/>
<evidence type="ECO:0000313" key="2">
    <source>
        <dbReference type="EMBL" id="CAE7313092.1"/>
    </source>
</evidence>
<proteinExistence type="predicted"/>
<sequence length="423" mass="46089">MSNTGAASSTTTSTESASTWAEPVRNLLRGLTGNASSTTTSTESESTWVQPVRNLLHRSLLGSLNGRDPQPTAEPADAHRFPGEGRVLGPVPKAQPSSAARNRNAARSQQQTAADSIGQNAERAIQAMQLAQRGFAMFQQAMEIGQLEHEINHHVDPNQDLCDRATQRRASLDQAVAQSLANRPLDAGSLFAPLHRLQSSRNRPAVLQSHNTQISSTDVADVLETGGQLAGPPQPPLTALDLADTLETGLPQPLPHHNFEVGPWYETTVDGVQFHAPVEPTNFYMVRQYIRELRARHPQARIAILSGTHGSENGITVVEDPYMGEADFFFQDLGHGPVPFSNVFHLQHGQDPGALAQALHDGRYSHVILATCHGAEVIGPEPSPWMLEVWNAISSMQIQHAAIDESPADQPWWTWWTDSCSLQ</sequence>
<feature type="compositionally biased region" description="Low complexity" evidence="1">
    <location>
        <begin position="94"/>
        <end position="114"/>
    </location>
</feature>
<keyword evidence="3" id="KW-1185">Reference proteome</keyword>